<protein>
    <recommendedName>
        <fullName evidence="10">Signal recognition particle 54 kDa protein</fullName>
        <shortName evidence="10">SRP54</shortName>
        <ecNumber evidence="10">3.6.5.4</ecNumber>
    </recommendedName>
</protein>
<keyword evidence="2 10" id="KW-0963">Cytoplasm</keyword>
<dbReference type="Proteomes" id="UP000509448">
    <property type="component" value="Chromosome"/>
</dbReference>
<dbReference type="CDD" id="cd17875">
    <property type="entry name" value="SRP54_G"/>
    <property type="match status" value="1"/>
</dbReference>
<evidence type="ECO:0000256" key="7">
    <source>
        <dbReference type="ARBA" id="ARBA00023135"/>
    </source>
</evidence>
<dbReference type="RefSeq" id="WP_232085497.1">
    <property type="nucleotide sequence ID" value="NZ_AP018732.1"/>
</dbReference>
<comment type="function">
    <text evidence="10">Involved in targeting and insertion of nascent membrane proteins into the cytoplasmic membrane. Binds to the hydrophobic signal sequence of the ribosome-nascent chain (RNC) as it emerges from the ribosomes. The SRP-RNC complex is then targeted to the cytoplasmic membrane where it interacts with the SRP receptor FtsY.</text>
</comment>
<dbReference type="GO" id="GO:0006614">
    <property type="term" value="P:SRP-dependent cotranslational protein targeting to membrane"/>
    <property type="evidence" value="ECO:0007669"/>
    <property type="project" value="InterPro"/>
</dbReference>
<dbReference type="InterPro" id="IPR013822">
    <property type="entry name" value="Signal_recog_particl_SRP54_hlx"/>
</dbReference>
<proteinExistence type="inferred from homology"/>
<evidence type="ECO:0000256" key="3">
    <source>
        <dbReference type="ARBA" id="ARBA00022741"/>
    </source>
</evidence>
<dbReference type="SUPFAM" id="SSF47446">
    <property type="entry name" value="Signal peptide-binding domain"/>
    <property type="match status" value="1"/>
</dbReference>
<name>A0A4P2VE31_9ARCH</name>
<feature type="binding site" evidence="10">
    <location>
        <begin position="108"/>
        <end position="115"/>
    </location>
    <ligand>
        <name>GTP</name>
        <dbReference type="ChEBI" id="CHEBI:37565"/>
    </ligand>
</feature>
<dbReference type="FunFam" id="3.40.50.300:FF:000022">
    <property type="entry name" value="Signal recognition particle 54 kDa subunit"/>
    <property type="match status" value="1"/>
</dbReference>
<dbReference type="EC" id="3.6.5.4" evidence="10"/>
<dbReference type="PANTHER" id="PTHR11564">
    <property type="entry name" value="SIGNAL RECOGNITION PARTICLE 54K PROTEIN SRP54"/>
    <property type="match status" value="1"/>
</dbReference>
<dbReference type="Gene3D" id="3.40.50.300">
    <property type="entry name" value="P-loop containing nucleotide triphosphate hydrolases"/>
    <property type="match status" value="1"/>
</dbReference>
<comment type="subunit">
    <text evidence="9 10">Part of the signal recognition particle protein translocation system, which is composed of SRP and FtsY. Archaeal SRP consists of a 7S RNA molecule of 300 nucleotides and two protein subunits: SRP54 and SRP19.</text>
</comment>
<comment type="subcellular location">
    <subcellularLocation>
        <location evidence="10">Cytoplasm</location>
    </subcellularLocation>
    <text evidence="10">The SRP-RNC complex is targeted to the cytoplasmic membrane.</text>
</comment>
<dbReference type="KEGG" id="ccai:NAS2_1479"/>
<dbReference type="Gene3D" id="1.10.260.30">
    <property type="entry name" value="Signal recognition particle, SRP54 subunit, M-domain"/>
    <property type="match status" value="1"/>
</dbReference>
<dbReference type="InterPro" id="IPR036225">
    <property type="entry name" value="SRP/SRP_N"/>
</dbReference>
<comment type="catalytic activity">
    <reaction evidence="10">
        <text>GTP + H2O = GDP + phosphate + H(+)</text>
        <dbReference type="Rhea" id="RHEA:19669"/>
        <dbReference type="ChEBI" id="CHEBI:15377"/>
        <dbReference type="ChEBI" id="CHEBI:15378"/>
        <dbReference type="ChEBI" id="CHEBI:37565"/>
        <dbReference type="ChEBI" id="CHEBI:43474"/>
        <dbReference type="ChEBI" id="CHEBI:58189"/>
        <dbReference type="EC" id="3.6.5.4"/>
    </reaction>
</comment>
<feature type="binding site" evidence="10">
    <location>
        <begin position="248"/>
        <end position="251"/>
    </location>
    <ligand>
        <name>GTP</name>
        <dbReference type="ChEBI" id="CHEBI:37565"/>
    </ligand>
</feature>
<dbReference type="EMBL" id="AP018732">
    <property type="protein sequence ID" value="BBE42859.1"/>
    <property type="molecule type" value="Genomic_DNA"/>
</dbReference>
<evidence type="ECO:0000256" key="6">
    <source>
        <dbReference type="ARBA" id="ARBA00023134"/>
    </source>
</evidence>
<evidence type="ECO:0000259" key="12">
    <source>
        <dbReference type="SMART" id="SM00962"/>
    </source>
</evidence>
<dbReference type="InterPro" id="IPR000897">
    <property type="entry name" value="SRP54_GTPase_dom"/>
</dbReference>
<evidence type="ECO:0000256" key="2">
    <source>
        <dbReference type="ARBA" id="ARBA00022490"/>
    </source>
</evidence>
<keyword evidence="3 10" id="KW-0547">Nucleotide-binding</keyword>
<evidence type="ECO:0000259" key="13">
    <source>
        <dbReference type="SMART" id="SM00963"/>
    </source>
</evidence>
<dbReference type="Pfam" id="PF02978">
    <property type="entry name" value="SRP_SPB"/>
    <property type="match status" value="1"/>
</dbReference>
<comment type="similarity">
    <text evidence="1 10">Belongs to the GTP-binding SRP family. SRP54 subfamily.</text>
</comment>
<dbReference type="InterPro" id="IPR036891">
    <property type="entry name" value="Signal_recog_part_SRP54_M_sf"/>
</dbReference>
<dbReference type="InterPro" id="IPR042101">
    <property type="entry name" value="SRP54_N_sf"/>
</dbReference>
<organism evidence="14 15">
    <name type="scientific">Conexivisphaera calida</name>
    <dbReference type="NCBI Taxonomy" id="1874277"/>
    <lineage>
        <taxon>Archaea</taxon>
        <taxon>Nitrososphaerota</taxon>
        <taxon>Conexivisphaeria</taxon>
        <taxon>Conexivisphaerales</taxon>
        <taxon>Conexivisphaeraceae</taxon>
        <taxon>Conexivisphaera</taxon>
    </lineage>
</organism>
<evidence type="ECO:0000256" key="9">
    <source>
        <dbReference type="ARBA" id="ARBA00064051"/>
    </source>
</evidence>
<dbReference type="Gene3D" id="1.20.120.140">
    <property type="entry name" value="Signal recognition particle SRP54, nucleotide-binding domain"/>
    <property type="match status" value="1"/>
</dbReference>
<feature type="domain" description="AAA+ ATPase" evidence="11">
    <location>
        <begin position="100"/>
        <end position="276"/>
    </location>
</feature>
<dbReference type="InterPro" id="IPR027417">
    <property type="entry name" value="P-loop_NTPase"/>
</dbReference>
<gene>
    <name evidence="10" type="primary">srp54</name>
    <name evidence="14" type="ORF">NAS2_1479</name>
</gene>
<evidence type="ECO:0000256" key="4">
    <source>
        <dbReference type="ARBA" id="ARBA00022801"/>
    </source>
</evidence>
<dbReference type="InterPro" id="IPR004125">
    <property type="entry name" value="Signal_recog_particle_SRP54_M"/>
</dbReference>
<dbReference type="GO" id="GO:0048500">
    <property type="term" value="C:signal recognition particle"/>
    <property type="evidence" value="ECO:0007669"/>
    <property type="project" value="UniProtKB-UniRule"/>
</dbReference>
<feature type="binding site" evidence="10">
    <location>
        <begin position="190"/>
        <end position="194"/>
    </location>
    <ligand>
        <name>GTP</name>
        <dbReference type="ChEBI" id="CHEBI:37565"/>
    </ligand>
</feature>
<keyword evidence="15" id="KW-1185">Reference proteome</keyword>
<dbReference type="InterPro" id="IPR003593">
    <property type="entry name" value="AAA+_ATPase"/>
</dbReference>
<dbReference type="Pfam" id="PF00448">
    <property type="entry name" value="SRP54"/>
    <property type="match status" value="1"/>
</dbReference>
<evidence type="ECO:0000256" key="10">
    <source>
        <dbReference type="HAMAP-Rule" id="MF_00306"/>
    </source>
</evidence>
<dbReference type="GO" id="GO:0005525">
    <property type="term" value="F:GTP binding"/>
    <property type="evidence" value="ECO:0007669"/>
    <property type="project" value="UniProtKB-UniRule"/>
</dbReference>
<dbReference type="SMART" id="SM00962">
    <property type="entry name" value="SRP54"/>
    <property type="match status" value="1"/>
</dbReference>
<evidence type="ECO:0000256" key="1">
    <source>
        <dbReference type="ARBA" id="ARBA00005450"/>
    </source>
</evidence>
<dbReference type="InterPro" id="IPR022941">
    <property type="entry name" value="SRP54"/>
</dbReference>
<accession>A0A4P2VE31</accession>
<dbReference type="SUPFAM" id="SSF52540">
    <property type="entry name" value="P-loop containing nucleoside triphosphate hydrolases"/>
    <property type="match status" value="1"/>
</dbReference>
<dbReference type="PANTHER" id="PTHR11564:SF5">
    <property type="entry name" value="SIGNAL RECOGNITION PARTICLE SUBUNIT SRP54"/>
    <property type="match status" value="1"/>
</dbReference>
<dbReference type="HAMAP" id="MF_00306">
    <property type="entry name" value="SRP54"/>
    <property type="match status" value="1"/>
</dbReference>
<dbReference type="SMART" id="SM00963">
    <property type="entry name" value="SRP54_N"/>
    <property type="match status" value="1"/>
</dbReference>
<evidence type="ECO:0000256" key="5">
    <source>
        <dbReference type="ARBA" id="ARBA00022884"/>
    </source>
</evidence>
<dbReference type="SUPFAM" id="SSF47364">
    <property type="entry name" value="Domain of the SRP/SRP receptor G-proteins"/>
    <property type="match status" value="1"/>
</dbReference>
<dbReference type="AlphaFoldDB" id="A0A4P2VE31"/>
<feature type="domain" description="Signal recognition particle SRP54 helical bundle" evidence="13">
    <location>
        <begin position="1"/>
        <end position="86"/>
    </location>
</feature>
<keyword evidence="4 10" id="KW-0378">Hydrolase</keyword>
<comment type="domain">
    <text evidence="10">Composed of three domains: the N-terminal N domain, which is responsible for interactions with the ribosome, the central G domain, which binds GTP, and the C-terminal M domain, which binds the RNA and the signal sequence of the RNC.</text>
</comment>
<evidence type="ECO:0000256" key="8">
    <source>
        <dbReference type="ARBA" id="ARBA00023274"/>
    </source>
</evidence>
<dbReference type="SMART" id="SM00382">
    <property type="entry name" value="AAA"/>
    <property type="match status" value="1"/>
</dbReference>
<keyword evidence="7 10" id="KW-0733">Signal recognition particle</keyword>
<dbReference type="GO" id="GO:0003924">
    <property type="term" value="F:GTPase activity"/>
    <property type="evidence" value="ECO:0007669"/>
    <property type="project" value="UniProtKB-UniRule"/>
</dbReference>
<evidence type="ECO:0000313" key="14">
    <source>
        <dbReference type="EMBL" id="BBE42859.1"/>
    </source>
</evidence>
<evidence type="ECO:0000259" key="11">
    <source>
        <dbReference type="SMART" id="SM00382"/>
    </source>
</evidence>
<feature type="domain" description="SRP54-type proteins GTP-binding" evidence="12">
    <location>
        <begin position="101"/>
        <end position="296"/>
    </location>
</feature>
<dbReference type="GeneID" id="55585290"/>
<sequence>MLESLREGLRGAVDKLLGRSLVDEKAIRDFVRDVQRALLQADVNVKLVLELSKRLEDALRNERPPPGISMKEHAIYVLYNEIVKILGGEDVKPPTPQGGRPLRIMLVGLQGSGKTTTAAKLALYYRDRKFRPGLVAADTYRPGAYDQLRQLAERIGVPFYGDPRERDAIKLARDGSERLVAEGADVIIVDTAGRHKNEAELMEEMREIERVVSPDMTFLVVDATIGQQAERQARAFAETTKVGGLIVTKLDSSAKGGGALTTAAVTGAKVYFTASGEALEDFEEYSPKRFAERLLGMGDLETLVEKFRRLGEEDEERAERLSRGKFTLVDFVEQLESLGKMGPFSKLLEMLPGGSQMKLPKDAVDGMEDKVIKWRAAINSMTPRERENPEIINGQRMRRIARGAGLEERDVRELLKSYEQAKKLAKAFRKSRLRGLPKLDA</sequence>
<dbReference type="Pfam" id="PF02881">
    <property type="entry name" value="SRP54_N"/>
    <property type="match status" value="1"/>
</dbReference>
<evidence type="ECO:0000313" key="15">
    <source>
        <dbReference type="Proteomes" id="UP000509448"/>
    </source>
</evidence>
<keyword evidence="8 10" id="KW-0687">Ribonucleoprotein</keyword>
<keyword evidence="6 10" id="KW-0342">GTP-binding</keyword>
<dbReference type="GO" id="GO:0008312">
    <property type="term" value="F:7S RNA binding"/>
    <property type="evidence" value="ECO:0007669"/>
    <property type="project" value="UniProtKB-UniRule"/>
</dbReference>
<reference evidence="14 15" key="1">
    <citation type="journal article" date="2019" name="ISME J.">
        <title>Isolation and characterization of a thermophilic sulfur- and iron-reducing thaumarchaeote from a terrestrial acidic hot spring.</title>
        <authorList>
            <person name="Kato S."/>
            <person name="Itoh T."/>
            <person name="Yuki M."/>
            <person name="Nagamori M."/>
            <person name="Ohnishi M."/>
            <person name="Uematsu K."/>
            <person name="Suzuki K."/>
            <person name="Takashina T."/>
            <person name="Ohkuma M."/>
        </authorList>
    </citation>
    <scope>NUCLEOTIDE SEQUENCE [LARGE SCALE GENOMIC DNA]</scope>
    <source>
        <strain evidence="14 15">NAS-02</strain>
    </source>
</reference>
<keyword evidence="5 10" id="KW-0694">RNA-binding</keyword>